<keyword evidence="1" id="KW-0812">Transmembrane</keyword>
<dbReference type="Pfam" id="PF22570">
    <property type="entry name" value="LiaF-TM"/>
    <property type="match status" value="1"/>
</dbReference>
<feature type="transmembrane region" description="Helical" evidence="1">
    <location>
        <begin position="62"/>
        <end position="79"/>
    </location>
</feature>
<accession>A0AA95SP61</accession>
<evidence type="ECO:0000313" key="4">
    <source>
        <dbReference type="Proteomes" id="UP001177769"/>
    </source>
</evidence>
<feature type="transmembrane region" description="Helical" evidence="1">
    <location>
        <begin position="91"/>
        <end position="109"/>
    </location>
</feature>
<keyword evidence="1" id="KW-0472">Membrane</keyword>
<dbReference type="PANTHER" id="PTHR40763:SF5">
    <property type="entry name" value="MEMBRANE PROTEIN"/>
    <property type="match status" value="1"/>
</dbReference>
<organism evidence="3 4">
    <name type="scientific">Paucibacter sediminis</name>
    <dbReference type="NCBI Taxonomy" id="3019553"/>
    <lineage>
        <taxon>Bacteria</taxon>
        <taxon>Pseudomonadati</taxon>
        <taxon>Pseudomonadota</taxon>
        <taxon>Betaproteobacteria</taxon>
        <taxon>Burkholderiales</taxon>
        <taxon>Sphaerotilaceae</taxon>
        <taxon>Roseateles</taxon>
    </lineage>
</organism>
<keyword evidence="4" id="KW-1185">Reference proteome</keyword>
<dbReference type="RefSeq" id="WP_285233049.1">
    <property type="nucleotide sequence ID" value="NZ_CP116346.1"/>
</dbReference>
<evidence type="ECO:0000256" key="1">
    <source>
        <dbReference type="SAM" id="Phobius"/>
    </source>
</evidence>
<feature type="domain" description="LiaF transmembrane" evidence="2">
    <location>
        <begin position="13"/>
        <end position="108"/>
    </location>
</feature>
<feature type="transmembrane region" description="Helical" evidence="1">
    <location>
        <begin position="38"/>
        <end position="55"/>
    </location>
</feature>
<dbReference type="KEGG" id="pais:PFX98_24330"/>
<protein>
    <submittedName>
        <fullName evidence="3">DUF5668 domain-containing protein</fullName>
    </submittedName>
</protein>
<sequence length="233" mass="25439">MSNNHRDPRQQLLLGLVLALLGLLFLLDNFHVFDVRRILPFWPLVLIALGVLKFTQSPQGPGRGFGAALIVVGSVLTLRHLGLFDFRWRDWWPLLLIALGLLVMFKGRIGTGWRTAEGQPVEQLNTDRIDLTAVLGGNQSRVSSPQFSGGKVTVVLGGAQLDLRQASVEGTARLDVFVLMGGLELKVPNDWAVTVNGHPVLGAIEDKTVPPLLSSKRLVIHGEVILGGIELRN</sequence>
<dbReference type="InterPro" id="IPR054331">
    <property type="entry name" value="LiaF_TM"/>
</dbReference>
<keyword evidence="1" id="KW-1133">Transmembrane helix</keyword>
<feature type="transmembrane region" description="Helical" evidence="1">
    <location>
        <begin position="12"/>
        <end position="32"/>
    </location>
</feature>
<dbReference type="EMBL" id="CP116346">
    <property type="protein sequence ID" value="WIT11960.1"/>
    <property type="molecule type" value="Genomic_DNA"/>
</dbReference>
<evidence type="ECO:0000259" key="2">
    <source>
        <dbReference type="Pfam" id="PF22570"/>
    </source>
</evidence>
<reference evidence="3" key="1">
    <citation type="submission" date="2023-01" db="EMBL/GenBank/DDBJ databases">
        <title>Whole genome sequence of Paucibacter sp. S2-9 isolated from pond sediment.</title>
        <authorList>
            <person name="Jung J.Y."/>
        </authorList>
    </citation>
    <scope>NUCLEOTIDE SEQUENCE</scope>
    <source>
        <strain evidence="3">S2-9</strain>
    </source>
</reference>
<evidence type="ECO:0000313" key="3">
    <source>
        <dbReference type="EMBL" id="WIT11960.1"/>
    </source>
</evidence>
<dbReference type="AlphaFoldDB" id="A0AA95SP61"/>
<dbReference type="Proteomes" id="UP001177769">
    <property type="component" value="Chromosome"/>
</dbReference>
<gene>
    <name evidence="3" type="ORF">PFX98_24330</name>
</gene>
<name>A0AA95SP61_9BURK</name>
<dbReference type="PANTHER" id="PTHR40763">
    <property type="entry name" value="MEMBRANE PROTEIN-RELATED"/>
    <property type="match status" value="1"/>
</dbReference>
<proteinExistence type="predicted"/>